<proteinExistence type="inferred from homology"/>
<feature type="transmembrane region" description="Helical" evidence="7">
    <location>
        <begin position="160"/>
        <end position="178"/>
    </location>
</feature>
<feature type="transmembrane region" description="Helical" evidence="7">
    <location>
        <begin position="99"/>
        <end position="122"/>
    </location>
</feature>
<dbReference type="GO" id="GO:0005886">
    <property type="term" value="C:plasma membrane"/>
    <property type="evidence" value="ECO:0007669"/>
    <property type="project" value="UniProtKB-SubCell"/>
</dbReference>
<comment type="subcellular location">
    <subcellularLocation>
        <location evidence="1">Cell membrane</location>
        <topology evidence="1">Multi-pass membrane protein</topology>
    </subcellularLocation>
</comment>
<dbReference type="AlphaFoldDB" id="A0A1S8N2U6"/>
<dbReference type="InterPro" id="IPR050638">
    <property type="entry name" value="AA-Vitamin_Transporters"/>
</dbReference>
<protein>
    <submittedName>
        <fullName evidence="9">Putative inner membrane transporter YicL</fullName>
    </submittedName>
</protein>
<feature type="transmembrane region" description="Helical" evidence="7">
    <location>
        <begin position="40"/>
        <end position="59"/>
    </location>
</feature>
<dbReference type="SUPFAM" id="SSF103481">
    <property type="entry name" value="Multidrug resistance efflux transporter EmrE"/>
    <property type="match status" value="2"/>
</dbReference>
<feature type="transmembrane region" description="Helical" evidence="7">
    <location>
        <begin position="129"/>
        <end position="148"/>
    </location>
</feature>
<evidence type="ECO:0000259" key="8">
    <source>
        <dbReference type="Pfam" id="PF00892"/>
    </source>
</evidence>
<comment type="similarity">
    <text evidence="2">Belongs to the EamA transporter family.</text>
</comment>
<evidence type="ECO:0000313" key="9">
    <source>
        <dbReference type="EMBL" id="OOM10725.1"/>
    </source>
</evidence>
<feature type="transmembrane region" description="Helical" evidence="7">
    <location>
        <begin position="190"/>
        <end position="210"/>
    </location>
</feature>
<evidence type="ECO:0000256" key="6">
    <source>
        <dbReference type="ARBA" id="ARBA00023136"/>
    </source>
</evidence>
<keyword evidence="6 7" id="KW-0472">Membrane</keyword>
<feature type="domain" description="EamA" evidence="8">
    <location>
        <begin position="8"/>
        <end position="147"/>
    </location>
</feature>
<evidence type="ECO:0000256" key="5">
    <source>
        <dbReference type="ARBA" id="ARBA00022989"/>
    </source>
</evidence>
<dbReference type="Proteomes" id="UP000191154">
    <property type="component" value="Unassembled WGS sequence"/>
</dbReference>
<feature type="domain" description="EamA" evidence="8">
    <location>
        <begin position="160"/>
        <end position="293"/>
    </location>
</feature>
<dbReference type="Gene3D" id="1.10.3730.20">
    <property type="match status" value="1"/>
</dbReference>
<dbReference type="InterPro" id="IPR037185">
    <property type="entry name" value="EmrE-like"/>
</dbReference>
<feature type="transmembrane region" description="Helical" evidence="7">
    <location>
        <begin position="251"/>
        <end position="270"/>
    </location>
</feature>
<evidence type="ECO:0000256" key="7">
    <source>
        <dbReference type="SAM" id="Phobius"/>
    </source>
</evidence>
<feature type="transmembrane region" description="Helical" evidence="7">
    <location>
        <begin position="276"/>
        <end position="295"/>
    </location>
</feature>
<organism evidence="9 10">
    <name type="scientific">Clostridium saccharobutylicum</name>
    <dbReference type="NCBI Taxonomy" id="169679"/>
    <lineage>
        <taxon>Bacteria</taxon>
        <taxon>Bacillati</taxon>
        <taxon>Bacillota</taxon>
        <taxon>Clostridia</taxon>
        <taxon>Eubacteriales</taxon>
        <taxon>Clostridiaceae</taxon>
        <taxon>Clostridium</taxon>
    </lineage>
</organism>
<evidence type="ECO:0000313" key="10">
    <source>
        <dbReference type="Proteomes" id="UP000191154"/>
    </source>
</evidence>
<sequence length="304" mass="33919">MELKPRIKGILLVIISAMLWGVSGTVAQYLFQDKGFSPEWLVEIRLLSSGIILLLYAFMKGNQDMWTMWRSKRTILSLIFFSVVGMLGVQYSYFATIEYSNAATATILQYLAPVIVTCYLAISTKKIPNLQEILAVILAMLGTFFLVTKGNIHSISISKLALFWGIISAFTAAFYTFYPRSLLDKLGSTLVVGYGMFIGGLAFCFIHQPWNFTGQWSISSIIGVIFVVLFGTLISFHCYLKSLKYIEPTEASVLSSVEPLSAAFLSVLWLKVHLDTPQWLGIICIIVTIIILSRAKNMESVAEL</sequence>
<dbReference type="InterPro" id="IPR000620">
    <property type="entry name" value="EamA_dom"/>
</dbReference>
<evidence type="ECO:0000256" key="1">
    <source>
        <dbReference type="ARBA" id="ARBA00004651"/>
    </source>
</evidence>
<gene>
    <name evidence="9" type="primary">yicL</name>
    <name evidence="9" type="ORF">CLOSAC_33460</name>
</gene>
<dbReference type="PANTHER" id="PTHR32322:SF18">
    <property type="entry name" value="S-ADENOSYLMETHIONINE_S-ADENOSYLHOMOCYSTEINE TRANSPORTER"/>
    <property type="match status" value="1"/>
</dbReference>
<evidence type="ECO:0000256" key="3">
    <source>
        <dbReference type="ARBA" id="ARBA00022475"/>
    </source>
</evidence>
<dbReference type="EMBL" id="LZYZ01000006">
    <property type="protein sequence ID" value="OOM10725.1"/>
    <property type="molecule type" value="Genomic_DNA"/>
</dbReference>
<name>A0A1S8N2U6_CLOSA</name>
<feature type="transmembrane region" description="Helical" evidence="7">
    <location>
        <begin position="216"/>
        <end position="239"/>
    </location>
</feature>
<dbReference type="RefSeq" id="WP_077866399.1">
    <property type="nucleotide sequence ID" value="NZ_LZYZ01000006.1"/>
</dbReference>
<accession>A0A1S8N2U6</accession>
<comment type="caution">
    <text evidence="9">The sequence shown here is derived from an EMBL/GenBank/DDBJ whole genome shotgun (WGS) entry which is preliminary data.</text>
</comment>
<keyword evidence="4 7" id="KW-0812">Transmembrane</keyword>
<keyword evidence="5 7" id="KW-1133">Transmembrane helix</keyword>
<keyword evidence="3" id="KW-1003">Cell membrane</keyword>
<dbReference type="Pfam" id="PF00892">
    <property type="entry name" value="EamA"/>
    <property type="match status" value="2"/>
</dbReference>
<dbReference type="PANTHER" id="PTHR32322">
    <property type="entry name" value="INNER MEMBRANE TRANSPORTER"/>
    <property type="match status" value="1"/>
</dbReference>
<evidence type="ECO:0000256" key="2">
    <source>
        <dbReference type="ARBA" id="ARBA00007362"/>
    </source>
</evidence>
<feature type="transmembrane region" description="Helical" evidence="7">
    <location>
        <begin position="75"/>
        <end position="93"/>
    </location>
</feature>
<reference evidence="9 10" key="1">
    <citation type="submission" date="2016-05" db="EMBL/GenBank/DDBJ databases">
        <title>Microbial solvent formation.</title>
        <authorList>
            <person name="Poehlein A."/>
            <person name="Montoya Solano J.D."/>
            <person name="Flitsch S."/>
            <person name="Krabben P."/>
            <person name="Duerre P."/>
            <person name="Daniel R."/>
        </authorList>
    </citation>
    <scope>NUCLEOTIDE SEQUENCE [LARGE SCALE GENOMIC DNA]</scope>
    <source>
        <strain evidence="9 10">L1-8</strain>
    </source>
</reference>
<evidence type="ECO:0000256" key="4">
    <source>
        <dbReference type="ARBA" id="ARBA00022692"/>
    </source>
</evidence>